<protein>
    <submittedName>
        <fullName evidence="2">Integrase</fullName>
    </submittedName>
</protein>
<dbReference type="PATRIC" id="fig|146537.3.peg.8575"/>
<evidence type="ECO:0000313" key="3">
    <source>
        <dbReference type="Proteomes" id="UP000053859"/>
    </source>
</evidence>
<dbReference type="Proteomes" id="UP000053859">
    <property type="component" value="Unassembled WGS sequence"/>
</dbReference>
<feature type="region of interest" description="Disordered" evidence="1">
    <location>
        <begin position="17"/>
        <end position="80"/>
    </location>
</feature>
<accession>A0A0K8PZ80</accession>
<proteinExistence type="predicted"/>
<evidence type="ECO:0000313" key="2">
    <source>
        <dbReference type="EMBL" id="GAP53237.1"/>
    </source>
</evidence>
<dbReference type="AlphaFoldDB" id="A0A0K8PZ80"/>
<keyword evidence="3" id="KW-1185">Reference proteome</keyword>
<gene>
    <name evidence="2" type="ORF">SAZU_8118</name>
</gene>
<evidence type="ECO:0000256" key="1">
    <source>
        <dbReference type="SAM" id="MobiDB-lite"/>
    </source>
</evidence>
<dbReference type="EMBL" id="DF968533">
    <property type="protein sequence ID" value="GAP53237.1"/>
    <property type="molecule type" value="Genomic_DNA"/>
</dbReference>
<name>A0A0K8PZ80_STRAJ</name>
<reference evidence="2" key="1">
    <citation type="journal article" date="2015" name="Genome Announc.">
        <title>Draft Genome Sequence of Thiostrepton-Producing Streptomyces azureus ATCC 14921.</title>
        <authorList>
            <person name="Sakihara K."/>
            <person name="Maeda J."/>
            <person name="Tashiro K."/>
            <person name="Fujino Y."/>
            <person name="Kuhara S."/>
            <person name="Ohshima T."/>
            <person name="Ogata S."/>
            <person name="Doi K."/>
        </authorList>
    </citation>
    <scope>NUCLEOTIDE SEQUENCE [LARGE SCALE GENOMIC DNA]</scope>
    <source>
        <strain evidence="2">ATCC14921</strain>
    </source>
</reference>
<organism evidence="2 3">
    <name type="scientific">Streptomyces azureus</name>
    <dbReference type="NCBI Taxonomy" id="146537"/>
    <lineage>
        <taxon>Bacteria</taxon>
        <taxon>Bacillati</taxon>
        <taxon>Actinomycetota</taxon>
        <taxon>Actinomycetes</taxon>
        <taxon>Kitasatosporales</taxon>
        <taxon>Streptomycetaceae</taxon>
        <taxon>Streptomyces</taxon>
    </lineage>
</organism>
<sequence>MEKTYDVRIWSVRQRKDRGQTSAELRWKTGETPHSQLCASGRLARAQGRPGRTAVRRTVGEGSSTGPGKQSAPFRSRPIS</sequence>